<reference key="1">
    <citation type="submission" date="2010-11" db="EMBL/GenBank/DDBJ databases">
        <title>The complete genome of Paludibacter propionicigenes DSM 17365.</title>
        <authorList>
            <consortium name="US DOE Joint Genome Institute (JGI-PGF)"/>
            <person name="Lucas S."/>
            <person name="Copeland A."/>
            <person name="Lapidus A."/>
            <person name="Bruce D."/>
            <person name="Goodwin L."/>
            <person name="Pitluck S."/>
            <person name="Kyrpides N."/>
            <person name="Mavromatis K."/>
            <person name="Ivanova N."/>
            <person name="Munk A.C."/>
            <person name="Brettin T."/>
            <person name="Detter J.C."/>
            <person name="Han C."/>
            <person name="Tapia R."/>
            <person name="Land M."/>
            <person name="Hauser L."/>
            <person name="Markowitz V."/>
            <person name="Cheng J.-F."/>
            <person name="Hugenholtz P."/>
            <person name="Woyke T."/>
            <person name="Wu D."/>
            <person name="Gronow S."/>
            <person name="Wellnitz S."/>
            <person name="Brambilla E."/>
            <person name="Klenk H.-P."/>
            <person name="Eisen J.A."/>
        </authorList>
    </citation>
    <scope>NUCLEOTIDE SEQUENCE</scope>
    <source>
        <strain>WB4</strain>
    </source>
</reference>
<dbReference type="KEGG" id="ppn:Palpr_2600"/>
<dbReference type="STRING" id="694427.Palpr_2600"/>
<dbReference type="Pfam" id="PF19519">
    <property type="entry name" value="DUF6051"/>
    <property type="match status" value="1"/>
</dbReference>
<dbReference type="eggNOG" id="ENOG502ZAI8">
    <property type="taxonomic scope" value="Bacteria"/>
</dbReference>
<evidence type="ECO:0000313" key="2">
    <source>
        <dbReference type="Proteomes" id="UP000008718"/>
    </source>
</evidence>
<dbReference type="AlphaFoldDB" id="E4T7N8"/>
<dbReference type="RefSeq" id="WP_013446101.1">
    <property type="nucleotide sequence ID" value="NC_014734.1"/>
</dbReference>
<dbReference type="Proteomes" id="UP000008718">
    <property type="component" value="Chromosome"/>
</dbReference>
<protein>
    <recommendedName>
        <fullName evidence="3">Alpha/beta hydrolase</fullName>
    </recommendedName>
</protein>
<evidence type="ECO:0008006" key="3">
    <source>
        <dbReference type="Google" id="ProtNLM"/>
    </source>
</evidence>
<dbReference type="HOGENOM" id="CLU_697997_0_0_10"/>
<sequence>MNYSQRQIELSAQFQLGIDTHLSESNIDIRFCSFTSNKFGSLIDPELISTEDKHIRENMSFSYPVFMRKGSAPANKAILLLHGLNERNWSKYLTWAEYLCTTTGKPVILFPIAFHMNRSPLSWSNPRALTTLMEMRRRNNGMDRSLSFANVALSERISENPKRFYSSGRQSINDLAQLFTEIKQGKHPFFSENTQVDIFSYSIGSFLSQITIMTNPDGLFSDSKLFMFCGGGIFSSMFGESRSIMDKSAFARLLQYYMNDFSSTVKPASLSDRIYESFFSMISPDKNKAEREDFFKQLGDRIEGISLEKDRVIPYRGVVEAMGNENASSRISLLDFSFPYSHENPFPIVNSSISSEINASFNQVFGRAAQFLA</sequence>
<keyword evidence="2" id="KW-1185">Reference proteome</keyword>
<accession>E4T7N8</accession>
<dbReference type="EMBL" id="CP002345">
    <property type="protein sequence ID" value="ADQ80732.1"/>
    <property type="molecule type" value="Genomic_DNA"/>
</dbReference>
<gene>
    <name evidence="1" type="ordered locus">Palpr_2600</name>
</gene>
<reference evidence="1 2" key="2">
    <citation type="journal article" date="2011" name="Stand. Genomic Sci.">
        <title>Complete genome sequence of Paludibacter propionicigenes type strain (WB4).</title>
        <authorList>
            <person name="Gronow S."/>
            <person name="Munk C."/>
            <person name="Lapidus A."/>
            <person name="Nolan M."/>
            <person name="Lucas S."/>
            <person name="Hammon N."/>
            <person name="Deshpande S."/>
            <person name="Cheng J.F."/>
            <person name="Tapia R."/>
            <person name="Han C."/>
            <person name="Goodwin L."/>
            <person name="Pitluck S."/>
            <person name="Liolios K."/>
            <person name="Ivanova N."/>
            <person name="Mavromatis K."/>
            <person name="Mikhailova N."/>
            <person name="Pati A."/>
            <person name="Chen A."/>
            <person name="Palaniappan K."/>
            <person name="Land M."/>
            <person name="Hauser L."/>
            <person name="Chang Y.J."/>
            <person name="Jeffries C.D."/>
            <person name="Brambilla E."/>
            <person name="Rohde M."/>
            <person name="Goker M."/>
            <person name="Detter J.C."/>
            <person name="Woyke T."/>
            <person name="Bristow J."/>
            <person name="Eisen J.A."/>
            <person name="Markowitz V."/>
            <person name="Hugenholtz P."/>
            <person name="Kyrpides N.C."/>
            <person name="Klenk H.P."/>
        </authorList>
    </citation>
    <scope>NUCLEOTIDE SEQUENCE [LARGE SCALE GENOMIC DNA]</scope>
    <source>
        <strain evidence="2">DSM 17365 / JCM 13257 / WB4</strain>
    </source>
</reference>
<dbReference type="InterPro" id="IPR046114">
    <property type="entry name" value="DUF6051"/>
</dbReference>
<organism evidence="1 2">
    <name type="scientific">Paludibacter propionicigenes (strain DSM 17365 / JCM 13257 / WB4)</name>
    <dbReference type="NCBI Taxonomy" id="694427"/>
    <lineage>
        <taxon>Bacteria</taxon>
        <taxon>Pseudomonadati</taxon>
        <taxon>Bacteroidota</taxon>
        <taxon>Bacteroidia</taxon>
        <taxon>Bacteroidales</taxon>
        <taxon>Paludibacteraceae</taxon>
        <taxon>Paludibacter</taxon>
    </lineage>
</organism>
<name>E4T7N8_PALPW</name>
<dbReference type="OrthoDB" id="5521540at2"/>
<evidence type="ECO:0000313" key="1">
    <source>
        <dbReference type="EMBL" id="ADQ80732.1"/>
    </source>
</evidence>
<proteinExistence type="predicted"/>